<dbReference type="RefSeq" id="WP_405338930.1">
    <property type="nucleotide sequence ID" value="NZ_JBANFI010000004.1"/>
</dbReference>
<sequence>MLKNIGFIGLGLMGRPLCQRLLEAGFNLSVWNRTSSKAQALVDQGAQLLTSPQQLIQVCEVLCLCLTDTQVVEEVLLEGPQPLIAQLQPGQIILDFSSIAPAATRNLAALAAQQGAQWIDAPVSGGVQGAEQGQLAIMCGGEASTLEKIRPLLAPLARQITHLGPAGSGQIAKVCNQMLVTCQAAAIAEVMALAQQAGIDAALLPVAFRGGFADSLPLQLLAPRMAAQDFSQPKWTLATLLKDLNLSADCAQQLGQATPMSRQAAELIRLQGLQSGLQVDPAQLVELFQPAPAPTHRGDPLLNSTLGVHNQGKKS</sequence>
<evidence type="ECO:0000259" key="4">
    <source>
        <dbReference type="Pfam" id="PF03446"/>
    </source>
</evidence>
<evidence type="ECO:0000256" key="2">
    <source>
        <dbReference type="ARBA" id="ARBA00023027"/>
    </source>
</evidence>
<dbReference type="GO" id="GO:0016491">
    <property type="term" value="F:oxidoreductase activity"/>
    <property type="evidence" value="ECO:0007669"/>
    <property type="project" value="UniProtKB-KW"/>
</dbReference>
<evidence type="ECO:0000256" key="3">
    <source>
        <dbReference type="SAM" id="MobiDB-lite"/>
    </source>
</evidence>
<organism evidence="6 7">
    <name type="scientific">Marinospirillum alkalitolerans</name>
    <dbReference type="NCBI Taxonomy" id="3123374"/>
    <lineage>
        <taxon>Bacteria</taxon>
        <taxon>Pseudomonadati</taxon>
        <taxon>Pseudomonadota</taxon>
        <taxon>Gammaproteobacteria</taxon>
        <taxon>Oceanospirillales</taxon>
        <taxon>Oceanospirillaceae</taxon>
        <taxon>Marinospirillum</taxon>
    </lineage>
</organism>
<dbReference type="InterPro" id="IPR008927">
    <property type="entry name" value="6-PGluconate_DH-like_C_sf"/>
</dbReference>
<keyword evidence="1 6" id="KW-0560">Oxidoreductase</keyword>
<dbReference type="Pfam" id="PF14833">
    <property type="entry name" value="NAD_binding_11"/>
    <property type="match status" value="1"/>
</dbReference>
<gene>
    <name evidence="6" type="ORF">V6U78_07245</name>
</gene>
<name>A0ABW8PX06_9GAMM</name>
<dbReference type="InterPro" id="IPR036291">
    <property type="entry name" value="NAD(P)-bd_dom_sf"/>
</dbReference>
<dbReference type="PANTHER" id="PTHR43060">
    <property type="entry name" value="3-HYDROXYISOBUTYRATE DEHYDROGENASE-LIKE 1, MITOCHONDRIAL-RELATED"/>
    <property type="match status" value="1"/>
</dbReference>
<protein>
    <submittedName>
        <fullName evidence="6">NAD(P)-dependent oxidoreductase</fullName>
        <ecNumber evidence="6">1.1.-.-</ecNumber>
    </submittedName>
</protein>
<dbReference type="Pfam" id="PF03446">
    <property type="entry name" value="NAD_binding_2"/>
    <property type="match status" value="1"/>
</dbReference>
<evidence type="ECO:0000313" key="6">
    <source>
        <dbReference type="EMBL" id="MFK7160830.1"/>
    </source>
</evidence>
<keyword evidence="2" id="KW-0520">NAD</keyword>
<accession>A0ABW8PX06</accession>
<dbReference type="SUPFAM" id="SSF48179">
    <property type="entry name" value="6-phosphogluconate dehydrogenase C-terminal domain-like"/>
    <property type="match status" value="1"/>
</dbReference>
<proteinExistence type="predicted"/>
<evidence type="ECO:0000256" key="1">
    <source>
        <dbReference type="ARBA" id="ARBA00023002"/>
    </source>
</evidence>
<comment type="caution">
    <text evidence="6">The sequence shown here is derived from an EMBL/GenBank/DDBJ whole genome shotgun (WGS) entry which is preliminary data.</text>
</comment>
<feature type="domain" description="6-phosphogluconate dehydrogenase NADP-binding" evidence="4">
    <location>
        <begin position="4"/>
        <end position="164"/>
    </location>
</feature>
<dbReference type="SUPFAM" id="SSF51735">
    <property type="entry name" value="NAD(P)-binding Rossmann-fold domains"/>
    <property type="match status" value="1"/>
</dbReference>
<feature type="domain" description="3-hydroxyisobutyrate dehydrogenase-like NAD-binding" evidence="5">
    <location>
        <begin position="167"/>
        <end position="287"/>
    </location>
</feature>
<dbReference type="InterPro" id="IPR029154">
    <property type="entry name" value="HIBADH-like_NADP-bd"/>
</dbReference>
<dbReference type="InterPro" id="IPR006115">
    <property type="entry name" value="6PGDH_NADP-bd"/>
</dbReference>
<dbReference type="InterPro" id="IPR013328">
    <property type="entry name" value="6PGD_dom2"/>
</dbReference>
<evidence type="ECO:0000259" key="5">
    <source>
        <dbReference type="Pfam" id="PF14833"/>
    </source>
</evidence>
<feature type="region of interest" description="Disordered" evidence="3">
    <location>
        <begin position="294"/>
        <end position="315"/>
    </location>
</feature>
<dbReference type="EMBL" id="JBANFI010000004">
    <property type="protein sequence ID" value="MFK7160830.1"/>
    <property type="molecule type" value="Genomic_DNA"/>
</dbReference>
<reference evidence="6 7" key="1">
    <citation type="submission" date="2024-02" db="EMBL/GenBank/DDBJ databases">
        <title>Marinospirillum sp. MEB 164 isolated from Lonar lake sediment.</title>
        <authorList>
            <person name="Joshi A."/>
            <person name="Thite S."/>
        </authorList>
    </citation>
    <scope>NUCLEOTIDE SEQUENCE [LARGE SCALE GENOMIC DNA]</scope>
    <source>
        <strain evidence="6 7">MEB164</strain>
    </source>
</reference>
<evidence type="ECO:0000313" key="7">
    <source>
        <dbReference type="Proteomes" id="UP001621714"/>
    </source>
</evidence>
<dbReference type="PIRSF" id="PIRSF000103">
    <property type="entry name" value="HIBADH"/>
    <property type="match status" value="1"/>
</dbReference>
<dbReference type="InterPro" id="IPR015815">
    <property type="entry name" value="HIBADH-related"/>
</dbReference>
<dbReference type="Proteomes" id="UP001621714">
    <property type="component" value="Unassembled WGS sequence"/>
</dbReference>
<dbReference type="PANTHER" id="PTHR43060:SF15">
    <property type="entry name" value="3-HYDROXYISOBUTYRATE DEHYDROGENASE-LIKE 1, MITOCHONDRIAL-RELATED"/>
    <property type="match status" value="1"/>
</dbReference>
<dbReference type="Gene3D" id="3.40.50.720">
    <property type="entry name" value="NAD(P)-binding Rossmann-like Domain"/>
    <property type="match status" value="1"/>
</dbReference>
<dbReference type="EC" id="1.1.-.-" evidence="6"/>
<keyword evidence="7" id="KW-1185">Reference proteome</keyword>
<dbReference type="Gene3D" id="1.10.1040.10">
    <property type="entry name" value="N-(1-d-carboxylethyl)-l-norvaline Dehydrogenase, domain 2"/>
    <property type="match status" value="1"/>
</dbReference>